<dbReference type="EMBL" id="JAAIKE010000003">
    <property type="protein sequence ID" value="NEX47085.1"/>
    <property type="molecule type" value="Genomic_DNA"/>
</dbReference>
<name>A0A6B3RSU4_9RHOB</name>
<dbReference type="Proteomes" id="UP000481421">
    <property type="component" value="Unassembled WGS sequence"/>
</dbReference>
<dbReference type="GO" id="GO:0016747">
    <property type="term" value="F:acyltransferase activity, transferring groups other than amino-acyl groups"/>
    <property type="evidence" value="ECO:0007669"/>
    <property type="project" value="InterPro"/>
</dbReference>
<keyword evidence="1 4" id="KW-0808">Transferase</keyword>
<feature type="domain" description="N-acetyltransferase" evidence="3">
    <location>
        <begin position="1"/>
        <end position="159"/>
    </location>
</feature>
<organism evidence="4 5">
    <name type="scientific">Pseudotabrizicola algicola</name>
    <dbReference type="NCBI Taxonomy" id="2709381"/>
    <lineage>
        <taxon>Bacteria</taxon>
        <taxon>Pseudomonadati</taxon>
        <taxon>Pseudomonadota</taxon>
        <taxon>Alphaproteobacteria</taxon>
        <taxon>Rhodobacterales</taxon>
        <taxon>Paracoccaceae</taxon>
        <taxon>Pseudotabrizicola</taxon>
    </lineage>
</organism>
<dbReference type="RefSeq" id="WP_164612389.1">
    <property type="nucleotide sequence ID" value="NZ_JAAIKE010000003.1"/>
</dbReference>
<comment type="caution">
    <text evidence="4">The sequence shown here is derived from an EMBL/GenBank/DDBJ whole genome shotgun (WGS) entry which is preliminary data.</text>
</comment>
<dbReference type="SUPFAM" id="SSF55729">
    <property type="entry name" value="Acyl-CoA N-acyltransferases (Nat)"/>
    <property type="match status" value="1"/>
</dbReference>
<keyword evidence="5" id="KW-1185">Reference proteome</keyword>
<dbReference type="Gene3D" id="3.40.630.30">
    <property type="match status" value="1"/>
</dbReference>
<proteinExistence type="predicted"/>
<dbReference type="InterPro" id="IPR000182">
    <property type="entry name" value="GNAT_dom"/>
</dbReference>
<dbReference type="CDD" id="cd04301">
    <property type="entry name" value="NAT_SF"/>
    <property type="match status" value="1"/>
</dbReference>
<dbReference type="InterPro" id="IPR050832">
    <property type="entry name" value="Bact_Acetyltransf"/>
</dbReference>
<evidence type="ECO:0000313" key="4">
    <source>
        <dbReference type="EMBL" id="NEX47085.1"/>
    </source>
</evidence>
<dbReference type="Pfam" id="PF00583">
    <property type="entry name" value="Acetyltransf_1"/>
    <property type="match status" value="1"/>
</dbReference>
<gene>
    <name evidence="4" type="ORF">G3572_12780</name>
</gene>
<evidence type="ECO:0000256" key="1">
    <source>
        <dbReference type="ARBA" id="ARBA00022679"/>
    </source>
</evidence>
<evidence type="ECO:0000256" key="2">
    <source>
        <dbReference type="ARBA" id="ARBA00023315"/>
    </source>
</evidence>
<dbReference type="PROSITE" id="PS51186">
    <property type="entry name" value="GNAT"/>
    <property type="match status" value="1"/>
</dbReference>
<dbReference type="AlphaFoldDB" id="A0A6B3RSU4"/>
<sequence>MIHPLDPLRDRAAVADLLTRAQDYYHLWLGHPPGPAQVEDVFTAGPPGCDPAASHRLGLWHGDTLAGVAELSFGFPAPPDAYLGLMILAPEARSQGQGATFLAHVESLARAAKARHLYLAVLEANARGAAFWARRGFAPTGLSRHDTGTGHTLHRLVKPL</sequence>
<evidence type="ECO:0000259" key="3">
    <source>
        <dbReference type="PROSITE" id="PS51186"/>
    </source>
</evidence>
<accession>A0A6B3RSU4</accession>
<keyword evidence="2" id="KW-0012">Acyltransferase</keyword>
<reference evidence="4 5" key="1">
    <citation type="submission" date="2020-02" db="EMBL/GenBank/DDBJ databases">
        <title>Rhodobacter algicola sp. nov., isolated from microalga culture.</title>
        <authorList>
            <person name="Park C.-Y."/>
        </authorList>
    </citation>
    <scope>NUCLEOTIDE SEQUENCE [LARGE SCALE GENOMIC DNA]</scope>
    <source>
        <strain evidence="4 5">ETT8</strain>
    </source>
</reference>
<protein>
    <submittedName>
        <fullName evidence="4">GNAT family N-acetyltransferase</fullName>
    </submittedName>
</protein>
<evidence type="ECO:0000313" key="5">
    <source>
        <dbReference type="Proteomes" id="UP000481421"/>
    </source>
</evidence>
<dbReference type="PANTHER" id="PTHR43877">
    <property type="entry name" value="AMINOALKYLPHOSPHONATE N-ACETYLTRANSFERASE-RELATED-RELATED"/>
    <property type="match status" value="1"/>
</dbReference>
<dbReference type="InterPro" id="IPR016181">
    <property type="entry name" value="Acyl_CoA_acyltransferase"/>
</dbReference>